<keyword evidence="3" id="KW-0238">DNA-binding</keyword>
<dbReference type="InterPro" id="IPR036879">
    <property type="entry name" value="TF_MADSbox_sf"/>
</dbReference>
<feature type="domain" description="MADS-box" evidence="6">
    <location>
        <begin position="1"/>
        <end position="61"/>
    </location>
</feature>
<dbReference type="EMBL" id="OZ021737">
    <property type="protein sequence ID" value="CAK9317892.1"/>
    <property type="molecule type" value="Genomic_DNA"/>
</dbReference>
<dbReference type="Pfam" id="PF00319">
    <property type="entry name" value="SRF-TF"/>
    <property type="match status" value="1"/>
</dbReference>
<organism evidence="7 8">
    <name type="scientific">Citrullus colocynthis</name>
    <name type="common">colocynth</name>
    <dbReference type="NCBI Taxonomy" id="252529"/>
    <lineage>
        <taxon>Eukaryota</taxon>
        <taxon>Viridiplantae</taxon>
        <taxon>Streptophyta</taxon>
        <taxon>Embryophyta</taxon>
        <taxon>Tracheophyta</taxon>
        <taxon>Spermatophyta</taxon>
        <taxon>Magnoliopsida</taxon>
        <taxon>eudicotyledons</taxon>
        <taxon>Gunneridae</taxon>
        <taxon>Pentapetalae</taxon>
        <taxon>rosids</taxon>
        <taxon>fabids</taxon>
        <taxon>Cucurbitales</taxon>
        <taxon>Cucurbitaceae</taxon>
        <taxon>Benincaseae</taxon>
        <taxon>Citrullus</taxon>
    </lineage>
</organism>
<gene>
    <name evidence="7" type="ORF">CITCOLO1_LOCUS9843</name>
</gene>
<name>A0ABP0YD41_9ROSI</name>
<reference evidence="7 8" key="1">
    <citation type="submission" date="2024-03" db="EMBL/GenBank/DDBJ databases">
        <authorList>
            <person name="Gkanogiannis A."/>
            <person name="Becerra Lopez-Lavalle L."/>
        </authorList>
    </citation>
    <scope>NUCLEOTIDE SEQUENCE [LARGE SCALE GENOMIC DNA]</scope>
</reference>
<sequence>MGRGILSLKLIPNLKSRRTTFLKRKKSLMKKAYELSTLCDVQTCVFIASDCDPAAQFETWPPNRDQIHAMIRSYKSHSFLKQSRNSSYDLNRFLSDRRNKIVTDTAKLRHNVDKFKDHNLDSLSEHQLKDFLATLDTKIGVVDDMIQFMEADYDYLIEEVIGTPSFCPSETEESCEYNVEDFQSLLEDEFLGALVQNHPFNFDSELIA</sequence>
<evidence type="ECO:0000256" key="3">
    <source>
        <dbReference type="ARBA" id="ARBA00023125"/>
    </source>
</evidence>
<keyword evidence="5" id="KW-0539">Nucleus</keyword>
<dbReference type="InterPro" id="IPR050142">
    <property type="entry name" value="MADS-box/MEF2_TF"/>
</dbReference>
<protein>
    <recommendedName>
        <fullName evidence="6">MADS-box domain-containing protein</fullName>
    </recommendedName>
</protein>
<dbReference type="Gene3D" id="3.40.1810.10">
    <property type="entry name" value="Transcription factor, MADS-box"/>
    <property type="match status" value="1"/>
</dbReference>
<dbReference type="PANTHER" id="PTHR48019">
    <property type="entry name" value="SERUM RESPONSE FACTOR HOMOLOG"/>
    <property type="match status" value="1"/>
</dbReference>
<dbReference type="CDD" id="cd00266">
    <property type="entry name" value="MADS_SRF_like"/>
    <property type="match status" value="1"/>
</dbReference>
<evidence type="ECO:0000256" key="5">
    <source>
        <dbReference type="ARBA" id="ARBA00023242"/>
    </source>
</evidence>
<dbReference type="InterPro" id="IPR002100">
    <property type="entry name" value="TF_MADSbox"/>
</dbReference>
<keyword evidence="2" id="KW-0805">Transcription regulation</keyword>
<evidence type="ECO:0000259" key="6">
    <source>
        <dbReference type="PROSITE" id="PS50066"/>
    </source>
</evidence>
<evidence type="ECO:0000256" key="1">
    <source>
        <dbReference type="ARBA" id="ARBA00004123"/>
    </source>
</evidence>
<proteinExistence type="predicted"/>
<dbReference type="PRINTS" id="PR00404">
    <property type="entry name" value="MADSDOMAIN"/>
</dbReference>
<dbReference type="InterPro" id="IPR033897">
    <property type="entry name" value="SRF-like_MADS-box"/>
</dbReference>
<comment type="subcellular location">
    <subcellularLocation>
        <location evidence="1">Nucleus</location>
    </subcellularLocation>
</comment>
<dbReference type="Proteomes" id="UP001642487">
    <property type="component" value="Chromosome 3"/>
</dbReference>
<evidence type="ECO:0000313" key="8">
    <source>
        <dbReference type="Proteomes" id="UP001642487"/>
    </source>
</evidence>
<keyword evidence="8" id="KW-1185">Reference proteome</keyword>
<keyword evidence="4" id="KW-0804">Transcription</keyword>
<dbReference type="SMART" id="SM00432">
    <property type="entry name" value="MADS"/>
    <property type="match status" value="1"/>
</dbReference>
<dbReference type="PROSITE" id="PS50066">
    <property type="entry name" value="MADS_BOX_2"/>
    <property type="match status" value="1"/>
</dbReference>
<dbReference type="SUPFAM" id="SSF55455">
    <property type="entry name" value="SRF-like"/>
    <property type="match status" value="1"/>
</dbReference>
<accession>A0ABP0YD41</accession>
<evidence type="ECO:0000256" key="2">
    <source>
        <dbReference type="ARBA" id="ARBA00023015"/>
    </source>
</evidence>
<evidence type="ECO:0000256" key="4">
    <source>
        <dbReference type="ARBA" id="ARBA00023163"/>
    </source>
</evidence>
<evidence type="ECO:0000313" key="7">
    <source>
        <dbReference type="EMBL" id="CAK9317892.1"/>
    </source>
</evidence>